<dbReference type="AlphaFoldDB" id="A0A1W7CXS3"/>
<dbReference type="Pfam" id="PF03559">
    <property type="entry name" value="Hexose_dehydrat"/>
    <property type="match status" value="2"/>
</dbReference>
<sequence length="483" mass="53141">MPSTVSAMSQKSTENRVFASALAREGARTGTARFLAERRELQSRLWTRTTRVPLAELNGWHCPPEADAFRHESGGFFRIEGLSVHAPDSAVPQWHQPIINQPEVGILGILAKEFDGTLHFLMQLKAEPGNAGGLQISPTVQATRSNYLGLHRGRPVPYLEHFRDPDPTGVLVDVRQSEQGAWFLRKRNRNMVVETTEDVPVLDGFHWLTLGQLHTLLAMDDLVNMDTRTVLACLPRRGPGGAAPGVADDAFTAALWRSLDPASGALHDMRSVLGWITGVRTRTLLRADRAPLSQLPDWTRDEDGLRHRTGRFFDIVGVRVEAAGREVGAWDQPMLAVRGTGLLALLVTPIDGVLHALMHLRAEPGLVDVAELAPTVQCHVDNYEVLPAAARPAFLDLVLNADPAAVRFDTRLSDEGGRFDRVGNRHLIVETGRLPEPPEHRWLPVHQLGALVEHSNYLNVQARSLLACLHALAAPGTTPPHRP</sequence>
<name>A0A1W7CXS3_9ACTN</name>
<dbReference type="GO" id="GO:0016829">
    <property type="term" value="F:lyase activity"/>
    <property type="evidence" value="ECO:0007669"/>
    <property type="project" value="InterPro"/>
</dbReference>
<dbReference type="Gene3D" id="3.90.79.40">
    <property type="entry name" value="EvaA sugar 2,3-dehydratase subunit"/>
    <property type="match status" value="2"/>
</dbReference>
<reference evidence="2 3" key="1">
    <citation type="submission" date="2017-05" db="EMBL/GenBank/DDBJ databases">
        <title>Complete genome sequence of Streptomyces sp. SCSIO 03032 revealed the diverse biosynthetic pathways for its bioactive secondary metabolites.</title>
        <authorList>
            <person name="Ma L."/>
            <person name="Zhu Y."/>
            <person name="Zhang W."/>
            <person name="Zhang G."/>
            <person name="Tian X."/>
            <person name="Zhang S."/>
            <person name="Zhang C."/>
        </authorList>
    </citation>
    <scope>NUCLEOTIDE SEQUENCE [LARGE SCALE GENOMIC DNA]</scope>
    <source>
        <strain evidence="2 3">SCSIO 03032</strain>
    </source>
</reference>
<proteinExistence type="predicted"/>
<dbReference type="KEGG" id="smao:CAG99_12095"/>
<feature type="domain" description="dTDP-4-dehydro-6-deoxy-alpha-D-glucopyranose 2,3-dehydratase" evidence="1">
    <location>
        <begin position="40"/>
        <end position="234"/>
    </location>
</feature>
<dbReference type="InterPro" id="IPR005212">
    <property type="entry name" value="EvaA-like"/>
</dbReference>
<dbReference type="InterPro" id="IPR038153">
    <property type="entry name" value="EvaA-like_sf"/>
</dbReference>
<keyword evidence="3" id="KW-1185">Reference proteome</keyword>
<feature type="domain" description="dTDP-4-dehydro-6-deoxy-alpha-D-glucopyranose 2,3-dehydratase" evidence="1">
    <location>
        <begin position="270"/>
        <end position="469"/>
    </location>
</feature>
<protein>
    <submittedName>
        <fullName evidence="2">NDP-hexose 2,3-dehydratase</fullName>
    </submittedName>
</protein>
<dbReference type="EMBL" id="CP021121">
    <property type="protein sequence ID" value="ARQ69507.1"/>
    <property type="molecule type" value="Genomic_DNA"/>
</dbReference>
<evidence type="ECO:0000313" key="3">
    <source>
        <dbReference type="Proteomes" id="UP000194218"/>
    </source>
</evidence>
<evidence type="ECO:0000313" key="2">
    <source>
        <dbReference type="EMBL" id="ARQ69507.1"/>
    </source>
</evidence>
<dbReference type="Proteomes" id="UP000194218">
    <property type="component" value="Chromosome"/>
</dbReference>
<evidence type="ECO:0000259" key="1">
    <source>
        <dbReference type="Pfam" id="PF03559"/>
    </source>
</evidence>
<organism evidence="2 3">
    <name type="scientific">Streptomyces marincola</name>
    <dbReference type="NCBI Taxonomy" id="2878388"/>
    <lineage>
        <taxon>Bacteria</taxon>
        <taxon>Bacillati</taxon>
        <taxon>Actinomycetota</taxon>
        <taxon>Actinomycetes</taxon>
        <taxon>Kitasatosporales</taxon>
        <taxon>Streptomycetaceae</taxon>
        <taxon>Streptomyces</taxon>
    </lineage>
</organism>
<gene>
    <name evidence="2" type="ORF">CAG99_12095</name>
</gene>
<accession>A0A1W7CXS3</accession>